<accession>A0ABQ5JL48</accession>
<dbReference type="InterPro" id="IPR051545">
    <property type="entry name" value="NAD(P)H_dehydrogenase_qn"/>
</dbReference>
<feature type="domain" description="Flavodoxin-like fold" evidence="3">
    <location>
        <begin position="4"/>
        <end position="164"/>
    </location>
</feature>
<evidence type="ECO:0000313" key="5">
    <source>
        <dbReference type="Proteomes" id="UP001628078"/>
    </source>
</evidence>
<comment type="caution">
    <text evidence="4">The sequence shown here is derived from an EMBL/GenBank/DDBJ whole genome shotgun (WGS) entry which is preliminary data.</text>
</comment>
<keyword evidence="5" id="KW-1185">Reference proteome</keyword>
<dbReference type="InterPro" id="IPR029039">
    <property type="entry name" value="Flavoprotein-like_sf"/>
</dbReference>
<name>A0ABQ5JL48_9LACO</name>
<evidence type="ECO:0000256" key="1">
    <source>
        <dbReference type="ARBA" id="ARBA00006252"/>
    </source>
</evidence>
<reference evidence="4 5" key="1">
    <citation type="submission" date="2022-03" db="EMBL/GenBank/DDBJ databases">
        <title>Draft genome sequence of Furfurilactobacillus curtus JCM 31185.</title>
        <authorList>
            <person name="Suzuki S."/>
            <person name="Endo A."/>
            <person name="Kajikawa A."/>
        </authorList>
    </citation>
    <scope>NUCLEOTIDE SEQUENCE [LARGE SCALE GENOMIC DNA]</scope>
    <source>
        <strain evidence="4 5">JCM 31185</strain>
    </source>
</reference>
<dbReference type="Proteomes" id="UP001628078">
    <property type="component" value="Unassembled WGS sequence"/>
</dbReference>
<dbReference type="RefSeq" id="WP_407882305.1">
    <property type="nucleotide sequence ID" value="NZ_BQXO01000001.1"/>
</dbReference>
<dbReference type="Pfam" id="PF02525">
    <property type="entry name" value="Flavodoxin_2"/>
    <property type="match status" value="1"/>
</dbReference>
<evidence type="ECO:0000256" key="2">
    <source>
        <dbReference type="ARBA" id="ARBA00023002"/>
    </source>
</evidence>
<proteinExistence type="inferred from homology"/>
<protein>
    <submittedName>
        <fullName evidence="4">NAD(P)H dehydrogenase</fullName>
    </submittedName>
</protein>
<evidence type="ECO:0000313" key="4">
    <source>
        <dbReference type="EMBL" id="GKT05041.1"/>
    </source>
</evidence>
<dbReference type="EMBL" id="BQXO01000001">
    <property type="protein sequence ID" value="GKT05041.1"/>
    <property type="molecule type" value="Genomic_DNA"/>
</dbReference>
<sequence length="191" mass="21681">MKTIVYAHPYEGSLNHALLNEITGKFKENQDDYQVLNLYADSFNPVLSSQDLYNYNQGISTDPLVEKYQAALAKTDELILIFPIWWYGLPAMLKGFLDRVMLPNVSYDSDDNGLLTGKLTNIKRATVLTTAGLSKQHFQQLNAANVESTLINVIFKDLGIGHQSIRWFHYDTIHHDHADSSSYLESIIDKI</sequence>
<keyword evidence="2" id="KW-0560">Oxidoreductase</keyword>
<dbReference type="Gene3D" id="3.40.50.360">
    <property type="match status" value="1"/>
</dbReference>
<gene>
    <name evidence="4" type="ORF">JCM31185_03300</name>
</gene>
<evidence type="ECO:0000259" key="3">
    <source>
        <dbReference type="Pfam" id="PF02525"/>
    </source>
</evidence>
<dbReference type="PANTHER" id="PTHR10204:SF34">
    <property type="entry name" value="NAD(P)H DEHYDROGENASE [QUINONE] 1 ISOFORM 1"/>
    <property type="match status" value="1"/>
</dbReference>
<comment type="similarity">
    <text evidence="1">Belongs to the NAD(P)H dehydrogenase (quinone) family.</text>
</comment>
<organism evidence="4 5">
    <name type="scientific">Furfurilactobacillus curtus</name>
    <dbReference type="NCBI Taxonomy" id="1746200"/>
    <lineage>
        <taxon>Bacteria</taxon>
        <taxon>Bacillati</taxon>
        <taxon>Bacillota</taxon>
        <taxon>Bacilli</taxon>
        <taxon>Lactobacillales</taxon>
        <taxon>Lactobacillaceae</taxon>
        <taxon>Furfurilactobacillus</taxon>
    </lineage>
</organism>
<dbReference type="PANTHER" id="PTHR10204">
    <property type="entry name" value="NAD P H OXIDOREDUCTASE-RELATED"/>
    <property type="match status" value="1"/>
</dbReference>
<dbReference type="SUPFAM" id="SSF52218">
    <property type="entry name" value="Flavoproteins"/>
    <property type="match status" value="1"/>
</dbReference>
<dbReference type="InterPro" id="IPR003680">
    <property type="entry name" value="Flavodoxin_fold"/>
</dbReference>